<keyword evidence="13" id="KW-0670">Pyruvate</keyword>
<keyword evidence="6" id="KW-0479">Metal-binding</keyword>
<organism evidence="16">
    <name type="scientific">freshwater metagenome</name>
    <dbReference type="NCBI Taxonomy" id="449393"/>
    <lineage>
        <taxon>unclassified sequences</taxon>
        <taxon>metagenomes</taxon>
        <taxon>ecological metagenomes</taxon>
    </lineage>
</organism>
<dbReference type="InterPro" id="IPR018209">
    <property type="entry name" value="Pyrv_Knase_AS"/>
</dbReference>
<dbReference type="GO" id="GO:0030955">
    <property type="term" value="F:potassium ion binding"/>
    <property type="evidence" value="ECO:0007669"/>
    <property type="project" value="InterPro"/>
</dbReference>
<comment type="pathway">
    <text evidence="2">Carbohydrate degradation; glycolysis; pyruvate from D-glyceraldehyde 3-phosphate: step 5/5.</text>
</comment>
<evidence type="ECO:0000256" key="12">
    <source>
        <dbReference type="ARBA" id="ARBA00023152"/>
    </source>
</evidence>
<feature type="domain" description="Pyruvate kinase C-terminal" evidence="15">
    <location>
        <begin position="353"/>
        <end position="465"/>
    </location>
</feature>
<evidence type="ECO:0000256" key="8">
    <source>
        <dbReference type="ARBA" id="ARBA00022777"/>
    </source>
</evidence>
<dbReference type="GO" id="GO:0016301">
    <property type="term" value="F:kinase activity"/>
    <property type="evidence" value="ECO:0007669"/>
    <property type="project" value="UniProtKB-KW"/>
</dbReference>
<dbReference type="InterPro" id="IPR036918">
    <property type="entry name" value="Pyrv_Knase_C_sf"/>
</dbReference>
<dbReference type="GO" id="GO:0005524">
    <property type="term" value="F:ATP binding"/>
    <property type="evidence" value="ECO:0007669"/>
    <property type="project" value="UniProtKB-KW"/>
</dbReference>
<dbReference type="GO" id="GO:0000287">
    <property type="term" value="F:magnesium ion binding"/>
    <property type="evidence" value="ECO:0007669"/>
    <property type="project" value="InterPro"/>
</dbReference>
<comment type="cofactor">
    <cofactor evidence="1">
        <name>Mg(2+)</name>
        <dbReference type="ChEBI" id="CHEBI:18420"/>
    </cofactor>
</comment>
<dbReference type="FunFam" id="2.40.33.10:FF:000001">
    <property type="entry name" value="Pyruvate kinase"/>
    <property type="match status" value="1"/>
</dbReference>
<dbReference type="NCBIfam" id="NF004978">
    <property type="entry name" value="PRK06354.1"/>
    <property type="match status" value="1"/>
</dbReference>
<dbReference type="AlphaFoldDB" id="A0A6J7H2X8"/>
<dbReference type="InterPro" id="IPR001697">
    <property type="entry name" value="Pyr_Knase"/>
</dbReference>
<feature type="domain" description="Pyruvate kinase barrel" evidence="14">
    <location>
        <begin position="1"/>
        <end position="322"/>
    </location>
</feature>
<dbReference type="InterPro" id="IPR015813">
    <property type="entry name" value="Pyrv/PenolPyrv_kinase-like_dom"/>
</dbReference>
<dbReference type="NCBIfam" id="TIGR01064">
    <property type="entry name" value="pyruv_kin"/>
    <property type="match status" value="1"/>
</dbReference>
<evidence type="ECO:0000256" key="6">
    <source>
        <dbReference type="ARBA" id="ARBA00022723"/>
    </source>
</evidence>
<keyword evidence="11" id="KW-0630">Potassium</keyword>
<dbReference type="SUPFAM" id="SSF52935">
    <property type="entry name" value="PK C-terminal domain-like"/>
    <property type="match status" value="1"/>
</dbReference>
<evidence type="ECO:0000256" key="5">
    <source>
        <dbReference type="ARBA" id="ARBA00022679"/>
    </source>
</evidence>
<evidence type="ECO:0000256" key="3">
    <source>
        <dbReference type="ARBA" id="ARBA00008663"/>
    </source>
</evidence>
<evidence type="ECO:0000259" key="15">
    <source>
        <dbReference type="Pfam" id="PF02887"/>
    </source>
</evidence>
<dbReference type="PROSITE" id="PS00110">
    <property type="entry name" value="PYRUVATE_KINASE"/>
    <property type="match status" value="1"/>
</dbReference>
<dbReference type="SUPFAM" id="SSF50800">
    <property type="entry name" value="PK beta-barrel domain-like"/>
    <property type="match status" value="1"/>
</dbReference>
<dbReference type="FunFam" id="3.40.1380.20:FF:000009">
    <property type="entry name" value="Pyruvate kinase"/>
    <property type="match status" value="1"/>
</dbReference>
<keyword evidence="12" id="KW-0324">Glycolysis</keyword>
<dbReference type="Gene3D" id="3.20.20.60">
    <property type="entry name" value="Phosphoenolpyruvate-binding domains"/>
    <property type="match status" value="1"/>
</dbReference>
<dbReference type="PRINTS" id="PR01050">
    <property type="entry name" value="PYRUVTKNASE"/>
</dbReference>
<keyword evidence="5" id="KW-0808">Transferase</keyword>
<dbReference type="Pfam" id="PF00224">
    <property type="entry name" value="PK"/>
    <property type="match status" value="1"/>
</dbReference>
<dbReference type="InterPro" id="IPR015806">
    <property type="entry name" value="Pyrv_Knase_insert_dom_sf"/>
</dbReference>
<evidence type="ECO:0000256" key="10">
    <source>
        <dbReference type="ARBA" id="ARBA00022842"/>
    </source>
</evidence>
<dbReference type="UniPathway" id="UPA00109">
    <property type="reaction ID" value="UER00188"/>
</dbReference>
<evidence type="ECO:0000256" key="4">
    <source>
        <dbReference type="ARBA" id="ARBA00012142"/>
    </source>
</evidence>
<evidence type="ECO:0000256" key="1">
    <source>
        <dbReference type="ARBA" id="ARBA00001946"/>
    </source>
</evidence>
<dbReference type="PANTHER" id="PTHR11817">
    <property type="entry name" value="PYRUVATE KINASE"/>
    <property type="match status" value="1"/>
</dbReference>
<dbReference type="EMBL" id="CAFBMS010000016">
    <property type="protein sequence ID" value="CAB4913418.1"/>
    <property type="molecule type" value="Genomic_DNA"/>
</dbReference>
<keyword evidence="8" id="KW-0418">Kinase</keyword>
<protein>
    <recommendedName>
        <fullName evidence="4">pyruvate kinase</fullName>
        <ecNumber evidence="4">2.7.1.40</ecNumber>
    </recommendedName>
</protein>
<dbReference type="InterPro" id="IPR015793">
    <property type="entry name" value="Pyrv_Knase_brl"/>
</dbReference>
<evidence type="ECO:0000256" key="7">
    <source>
        <dbReference type="ARBA" id="ARBA00022741"/>
    </source>
</evidence>
<keyword evidence="10" id="KW-0460">Magnesium</keyword>
<name>A0A6J7H2X8_9ZZZZ</name>
<evidence type="ECO:0000259" key="14">
    <source>
        <dbReference type="Pfam" id="PF00224"/>
    </source>
</evidence>
<evidence type="ECO:0000256" key="13">
    <source>
        <dbReference type="ARBA" id="ARBA00023317"/>
    </source>
</evidence>
<dbReference type="SUPFAM" id="SSF51621">
    <property type="entry name" value="Phosphoenolpyruvate/pyruvate domain"/>
    <property type="match status" value="1"/>
</dbReference>
<dbReference type="InterPro" id="IPR011037">
    <property type="entry name" value="Pyrv_Knase-like_insert_dom_sf"/>
</dbReference>
<evidence type="ECO:0000256" key="9">
    <source>
        <dbReference type="ARBA" id="ARBA00022840"/>
    </source>
</evidence>
<evidence type="ECO:0000256" key="2">
    <source>
        <dbReference type="ARBA" id="ARBA00004997"/>
    </source>
</evidence>
<dbReference type="Pfam" id="PF02887">
    <property type="entry name" value="PK_C"/>
    <property type="match status" value="1"/>
</dbReference>
<accession>A0A6J7H2X8</accession>
<comment type="similarity">
    <text evidence="3">Belongs to the pyruvate kinase family.</text>
</comment>
<keyword evidence="9" id="KW-0067">ATP-binding</keyword>
<dbReference type="EC" id="2.7.1.40" evidence="4"/>
<dbReference type="GO" id="GO:0004743">
    <property type="term" value="F:pyruvate kinase activity"/>
    <property type="evidence" value="ECO:0007669"/>
    <property type="project" value="UniProtKB-EC"/>
</dbReference>
<gene>
    <name evidence="16" type="ORF">UFOPK3614_00437</name>
</gene>
<dbReference type="InterPro" id="IPR015795">
    <property type="entry name" value="Pyrv_Knase_C"/>
</dbReference>
<evidence type="ECO:0000256" key="11">
    <source>
        <dbReference type="ARBA" id="ARBA00022958"/>
    </source>
</evidence>
<dbReference type="NCBIfam" id="NF004491">
    <property type="entry name" value="PRK05826.1"/>
    <property type="match status" value="1"/>
</dbReference>
<dbReference type="Gene3D" id="2.40.33.10">
    <property type="entry name" value="PK beta-barrel domain-like"/>
    <property type="match status" value="1"/>
</dbReference>
<reference evidence="16" key="1">
    <citation type="submission" date="2020-05" db="EMBL/GenBank/DDBJ databases">
        <authorList>
            <person name="Chiriac C."/>
            <person name="Salcher M."/>
            <person name="Ghai R."/>
            <person name="Kavagutti S V."/>
        </authorList>
    </citation>
    <scope>NUCLEOTIDE SEQUENCE</scope>
</reference>
<dbReference type="NCBIfam" id="NF004886">
    <property type="entry name" value="PRK06247.1"/>
    <property type="match status" value="1"/>
</dbReference>
<keyword evidence="7" id="KW-0547">Nucleotide-binding</keyword>
<proteinExistence type="inferred from homology"/>
<dbReference type="Gene3D" id="3.40.1380.20">
    <property type="entry name" value="Pyruvate kinase, C-terminal domain"/>
    <property type="match status" value="1"/>
</dbReference>
<sequence>MRRAKIVCTMGPAVEAPGKVEELIAAGMNMARLNLSHGSHMEHQGRLDAVRSAAKAAGVPVAVLVDLQGPKIRLARFANGPHELSRGDIFTITTDEIEGTKDRVSTTFKGLPGDCKKGDRILIDDGKVTVEVTSVTKTDVVTKVIEPGAVSNNKGINLPGVAVSVPALSEKDIEDLRWGLKAGADFIALSFVRSADDIKDVHRIMDEVGIRIPVIAKIEKPQAVINLEEIVEAFDGIMVARGDLGVELPIEDVPLVQKHCIELARNAAKPVIVATQMLDSMITNSRPTRAEATDCANAVLDGADALMLSGETSVGEFAIEAVETMARIIQKTEEGGLDRIRPIINAPRTKGGAITKAATEVGAIVNAKYLVAFTQSGDSARRMSRLRSPIPILAMTPEIGTYNRLALTWGVEPVITEMVKHTDDMVKQVDIVLIESGRAKKGENVMIVAGSPPGIPGSTNAMRVHIVGDAVGGVAPAYR</sequence>
<dbReference type="InterPro" id="IPR040442">
    <property type="entry name" value="Pyrv_kinase-like_dom_sf"/>
</dbReference>
<evidence type="ECO:0000313" key="16">
    <source>
        <dbReference type="EMBL" id="CAB4913418.1"/>
    </source>
</evidence>